<dbReference type="eggNOG" id="arCOG09441">
    <property type="taxonomic scope" value="Archaea"/>
</dbReference>
<reference evidence="2 3" key="2">
    <citation type="journal article" date="2014" name="Genome Announc.">
        <title>Complete Genome Sequence of Methanoregula formicica SMSPT, a Mesophilic Hydrogenotrophic Methanogen Isolated from a Methanogenic Upflow Anaerobic Sludge Blanket Reactor.</title>
        <authorList>
            <person name="Yamamoto K."/>
            <person name="Tamaki H."/>
            <person name="Cadillo-Quiroz H."/>
            <person name="Imachi H."/>
            <person name="Kyrpides N."/>
            <person name="Woyke T."/>
            <person name="Goodwin L."/>
            <person name="Zinder S.H."/>
            <person name="Kamagata Y."/>
            <person name="Liu W.T."/>
        </authorList>
    </citation>
    <scope>NUCLEOTIDE SEQUENCE [LARGE SCALE GENOMIC DNA]</scope>
    <source>
        <strain evidence="3">DSM 22288 / NBRC 105244 / SMSP</strain>
    </source>
</reference>
<dbReference type="GeneID" id="14310505"/>
<dbReference type="Proteomes" id="UP000010824">
    <property type="component" value="Chromosome"/>
</dbReference>
<dbReference type="InParanoid" id="L0HEN7"/>
<protein>
    <submittedName>
        <fullName evidence="2">Uncharacterized protein</fullName>
    </submittedName>
</protein>
<reference evidence="3" key="1">
    <citation type="submission" date="2011-12" db="EMBL/GenBank/DDBJ databases">
        <title>Complete sequence of Methanoregula formicicum SMSP.</title>
        <authorList>
            <person name="Lucas S."/>
            <person name="Han J."/>
            <person name="Lapidus A."/>
            <person name="Cheng J.-F."/>
            <person name="Goodwin L."/>
            <person name="Pitluck S."/>
            <person name="Peters L."/>
            <person name="Ovchinnikova G."/>
            <person name="Teshima H."/>
            <person name="Detter J.C."/>
            <person name="Han C."/>
            <person name="Tapia R."/>
            <person name="Land M."/>
            <person name="Hauser L."/>
            <person name="Kyrpides N."/>
            <person name="Ivanova N."/>
            <person name="Pagani I."/>
            <person name="Imachi H."/>
            <person name="Tamaki H."/>
            <person name="Sekiguchi Y."/>
            <person name="Kamagata Y."/>
            <person name="Cadillo-Quiroz H."/>
            <person name="Zinder S."/>
            <person name="Liu W.-T."/>
            <person name="Woyke T."/>
        </authorList>
    </citation>
    <scope>NUCLEOTIDE SEQUENCE [LARGE SCALE GENOMIC DNA]</scope>
    <source>
        <strain evidence="3">DSM 22288 / NBRC 105244 / SMSP</strain>
    </source>
</reference>
<dbReference type="RefSeq" id="WP_015285199.1">
    <property type="nucleotide sequence ID" value="NC_019943.1"/>
</dbReference>
<organism evidence="2 3">
    <name type="scientific">Methanoregula formicica (strain DSM 22288 / NBRC 105244 / SMSP)</name>
    <dbReference type="NCBI Taxonomy" id="593750"/>
    <lineage>
        <taxon>Archaea</taxon>
        <taxon>Methanobacteriati</taxon>
        <taxon>Methanobacteriota</taxon>
        <taxon>Stenosarchaea group</taxon>
        <taxon>Methanomicrobia</taxon>
        <taxon>Methanomicrobiales</taxon>
        <taxon>Methanoregulaceae</taxon>
        <taxon>Methanoregula</taxon>
    </lineage>
</organism>
<dbReference type="KEGG" id="mfo:Metfor_1192"/>
<keyword evidence="3" id="KW-1185">Reference proteome</keyword>
<evidence type="ECO:0000313" key="2">
    <source>
        <dbReference type="EMBL" id="AGB02236.1"/>
    </source>
</evidence>
<evidence type="ECO:0000313" key="3">
    <source>
        <dbReference type="Proteomes" id="UP000010824"/>
    </source>
</evidence>
<name>L0HEN7_METFS</name>
<dbReference type="HOGENOM" id="CLU_1514615_0_0_2"/>
<accession>L0HEN7</accession>
<feature type="region of interest" description="Disordered" evidence="1">
    <location>
        <begin position="148"/>
        <end position="177"/>
    </location>
</feature>
<sequence length="177" mass="19561">MPRGRFPVKALAAAMEIAVKRGLVRMYERGPGSIATFAIVRPGLLAEVRIKRLRRMDCTRESLNRDAANEIAGLKMYPSCPQISRELWGVSQDYFIRFFRVMDNGIIELGSDGEPLPAGAVVRPDQVPGPVRYLRRRRRELAGMAKARKLVPAGRGISPPEGPSPTVKDPKESTPAP</sequence>
<dbReference type="AlphaFoldDB" id="L0HEN7"/>
<evidence type="ECO:0000256" key="1">
    <source>
        <dbReference type="SAM" id="MobiDB-lite"/>
    </source>
</evidence>
<feature type="compositionally biased region" description="Basic and acidic residues" evidence="1">
    <location>
        <begin position="168"/>
        <end position="177"/>
    </location>
</feature>
<dbReference type="EMBL" id="CP003167">
    <property type="protein sequence ID" value="AGB02236.1"/>
    <property type="molecule type" value="Genomic_DNA"/>
</dbReference>
<gene>
    <name evidence="2" type="ordered locus">Metfor_1192</name>
</gene>
<proteinExistence type="predicted"/>